<sequence>MSDAPDGGMRRSAASYRRGIVLGLTMAELMLLLVFCLALISAVIFTRDARTISRIQAELAEARLKVAELDAEGSVMARMLEARPDVPEDWRELSIGAATARQLAETGMTVPEVQEIAPYWRDLAPYVRAGITPEELARLIDEARALDAARAEQDLVGMTPDEIARLAAGARTAETAPKTDAAPGMLDRLLGRGAHDWPPIISLSEADGYSFGIGSAEISPEFRTLLSTAVVEQLVQISGRYGTDVIEVIGHTDEQGMGGRQSNLDRSLLPVLRGSEGAGRLRPGDNAGLGMARAAAVARILRADPRLSELRILPYSGAQTIMPGDVLADGSQSGDVKERRRIEIRVRRSPQAG</sequence>
<keyword evidence="2" id="KW-0472">Membrane</keyword>
<keyword evidence="2" id="KW-1133">Transmembrane helix</keyword>
<dbReference type="AlphaFoldDB" id="I3TX66"/>
<evidence type="ECO:0000313" key="3">
    <source>
        <dbReference type="EMBL" id="AFK57354.1"/>
    </source>
</evidence>
<dbReference type="InterPro" id="IPR036737">
    <property type="entry name" value="OmpA-like_sf"/>
</dbReference>
<dbReference type="InterPro" id="IPR050330">
    <property type="entry name" value="Bact_OuterMem_StrucFunc"/>
</dbReference>
<feature type="region of interest" description="Disordered" evidence="1">
    <location>
        <begin position="324"/>
        <end position="353"/>
    </location>
</feature>
<keyword evidence="4" id="KW-1185">Reference proteome</keyword>
<dbReference type="SUPFAM" id="SSF103088">
    <property type="entry name" value="OmpA-like"/>
    <property type="match status" value="1"/>
</dbReference>
<protein>
    <submittedName>
        <fullName evidence="3">Nuclease</fullName>
    </submittedName>
</protein>
<evidence type="ECO:0000313" key="4">
    <source>
        <dbReference type="Proteomes" id="UP000005258"/>
    </source>
</evidence>
<proteinExistence type="predicted"/>
<evidence type="ECO:0000256" key="1">
    <source>
        <dbReference type="SAM" id="MobiDB-lite"/>
    </source>
</evidence>
<evidence type="ECO:0000256" key="2">
    <source>
        <dbReference type="SAM" id="Phobius"/>
    </source>
</evidence>
<geneLocation type="plasmid" evidence="3 4">
    <name>pTM3</name>
</geneLocation>
<gene>
    <name evidence="3" type="ordered locus">TMO_c0744</name>
</gene>
<keyword evidence="3" id="KW-0614">Plasmid</keyword>
<dbReference type="PANTHER" id="PTHR30329">
    <property type="entry name" value="STATOR ELEMENT OF FLAGELLAR MOTOR COMPLEX"/>
    <property type="match status" value="1"/>
</dbReference>
<dbReference type="KEGG" id="tmo:TMO_c0744"/>
<organism evidence="3 4">
    <name type="scientific">Tistrella mobilis (strain KA081020-065)</name>
    <dbReference type="NCBI Taxonomy" id="1110502"/>
    <lineage>
        <taxon>Bacteria</taxon>
        <taxon>Pseudomonadati</taxon>
        <taxon>Pseudomonadota</taxon>
        <taxon>Alphaproteobacteria</taxon>
        <taxon>Geminicoccales</taxon>
        <taxon>Geminicoccaceae</taxon>
        <taxon>Tistrella</taxon>
    </lineage>
</organism>
<name>I3TX66_TISMK</name>
<dbReference type="Gene3D" id="3.30.1330.60">
    <property type="entry name" value="OmpA-like domain"/>
    <property type="match status" value="1"/>
</dbReference>
<dbReference type="PATRIC" id="fig|1110502.3.peg.5620"/>
<dbReference type="HOGENOM" id="CLU_849593_0_0_5"/>
<dbReference type="PANTHER" id="PTHR30329:SF21">
    <property type="entry name" value="LIPOPROTEIN YIAD-RELATED"/>
    <property type="match status" value="1"/>
</dbReference>
<reference evidence="3 4" key="1">
    <citation type="journal article" date="2012" name="J. Am. Chem. Soc.">
        <title>Bacterial biosynthesis and maturation of the didemnin anti-cancer agents.</title>
        <authorList>
            <person name="Xu Y."/>
            <person name="Kersten R.D."/>
            <person name="Nam S.J."/>
            <person name="Lu L."/>
            <person name="Al-Suwailem A.M."/>
            <person name="Zheng H."/>
            <person name="Fenical W."/>
            <person name="Dorrestein P.C."/>
            <person name="Moore B.S."/>
            <person name="Qian P.Y."/>
        </authorList>
    </citation>
    <scope>NUCLEOTIDE SEQUENCE [LARGE SCALE GENOMIC DNA]</scope>
    <source>
        <strain evidence="3 4">KA081020-065</strain>
    </source>
</reference>
<dbReference type="Proteomes" id="UP000005258">
    <property type="component" value="Plasmid pTM3"/>
</dbReference>
<dbReference type="RefSeq" id="WP_014748343.1">
    <property type="nucleotide sequence ID" value="NC_017958.1"/>
</dbReference>
<feature type="compositionally biased region" description="Basic and acidic residues" evidence="1">
    <location>
        <begin position="335"/>
        <end position="346"/>
    </location>
</feature>
<keyword evidence="2" id="KW-0812">Transmembrane</keyword>
<accession>I3TX66</accession>
<feature type="transmembrane region" description="Helical" evidence="2">
    <location>
        <begin position="20"/>
        <end position="45"/>
    </location>
</feature>
<dbReference type="EMBL" id="CP003239">
    <property type="protein sequence ID" value="AFK57354.1"/>
    <property type="molecule type" value="Genomic_DNA"/>
</dbReference>